<feature type="region of interest" description="Disordered" evidence="11">
    <location>
        <begin position="304"/>
        <end position="327"/>
    </location>
</feature>
<evidence type="ECO:0000256" key="8">
    <source>
        <dbReference type="ARBA" id="ARBA00022842"/>
    </source>
</evidence>
<evidence type="ECO:0000256" key="1">
    <source>
        <dbReference type="ARBA" id="ARBA00001946"/>
    </source>
</evidence>
<organism evidence="12 13">
    <name type="scientific">Streptacidiphilus jiangxiensis</name>
    <dbReference type="NCBI Taxonomy" id="235985"/>
    <lineage>
        <taxon>Bacteria</taxon>
        <taxon>Bacillati</taxon>
        <taxon>Actinomycetota</taxon>
        <taxon>Actinomycetes</taxon>
        <taxon>Kitasatosporales</taxon>
        <taxon>Streptomycetaceae</taxon>
        <taxon>Streptacidiphilus</taxon>
    </lineage>
</organism>
<dbReference type="Pfam" id="PF02424">
    <property type="entry name" value="ApbE"/>
    <property type="match status" value="1"/>
</dbReference>
<comment type="cofactor">
    <cofactor evidence="1">
        <name>Mg(2+)</name>
        <dbReference type="ChEBI" id="CHEBI:18420"/>
    </cofactor>
</comment>
<evidence type="ECO:0000256" key="2">
    <source>
        <dbReference type="ARBA" id="ARBA00011955"/>
    </source>
</evidence>
<accession>A0A1H7MXZ7</accession>
<evidence type="ECO:0000256" key="6">
    <source>
        <dbReference type="ARBA" id="ARBA00022723"/>
    </source>
</evidence>
<dbReference type="SUPFAM" id="SSF143631">
    <property type="entry name" value="ApbE-like"/>
    <property type="match status" value="1"/>
</dbReference>
<evidence type="ECO:0000256" key="7">
    <source>
        <dbReference type="ARBA" id="ARBA00022827"/>
    </source>
</evidence>
<evidence type="ECO:0000256" key="4">
    <source>
        <dbReference type="ARBA" id="ARBA00022630"/>
    </source>
</evidence>
<dbReference type="STRING" id="235985.SAMN05414137_106117"/>
<reference evidence="13" key="1">
    <citation type="submission" date="2016-10" db="EMBL/GenBank/DDBJ databases">
        <authorList>
            <person name="Varghese N."/>
        </authorList>
    </citation>
    <scope>NUCLEOTIDE SEQUENCE [LARGE SCALE GENOMIC DNA]</scope>
    <source>
        <strain evidence="13">DSM 45096 / BCRC 16803 / CGMCC 4.1857 / CIP 109030 / JCM 12277 / KCTC 19219 / NBRC 100920 / 33214</strain>
    </source>
</reference>
<feature type="compositionally biased region" description="Gly residues" evidence="11">
    <location>
        <begin position="318"/>
        <end position="327"/>
    </location>
</feature>
<evidence type="ECO:0000256" key="3">
    <source>
        <dbReference type="ARBA" id="ARBA00016337"/>
    </source>
</evidence>
<keyword evidence="7" id="KW-0274">FAD</keyword>
<evidence type="ECO:0000313" key="13">
    <source>
        <dbReference type="Proteomes" id="UP000183015"/>
    </source>
</evidence>
<keyword evidence="6" id="KW-0479">Metal-binding</keyword>
<gene>
    <name evidence="12" type="ORF">SAMN05414137_106117</name>
</gene>
<dbReference type="RefSeq" id="WP_042447243.1">
    <property type="nucleotide sequence ID" value="NZ_BBPN01000012.1"/>
</dbReference>
<keyword evidence="12" id="KW-0449">Lipoprotein</keyword>
<name>A0A1H7MXZ7_STRJI</name>
<dbReference type="OrthoDB" id="9778595at2"/>
<dbReference type="GO" id="GO:0046872">
    <property type="term" value="F:metal ion binding"/>
    <property type="evidence" value="ECO:0007669"/>
    <property type="project" value="UniProtKB-KW"/>
</dbReference>
<dbReference type="Proteomes" id="UP000183015">
    <property type="component" value="Unassembled WGS sequence"/>
</dbReference>
<dbReference type="PANTHER" id="PTHR30040:SF2">
    <property type="entry name" value="FAD:PROTEIN FMN TRANSFERASE"/>
    <property type="match status" value="1"/>
</dbReference>
<dbReference type="GO" id="GO:0016740">
    <property type="term" value="F:transferase activity"/>
    <property type="evidence" value="ECO:0007669"/>
    <property type="project" value="UniProtKB-KW"/>
</dbReference>
<dbReference type="AlphaFoldDB" id="A0A1H7MXZ7"/>
<dbReference type="Gene3D" id="3.10.520.10">
    <property type="entry name" value="ApbE-like domains"/>
    <property type="match status" value="1"/>
</dbReference>
<dbReference type="EMBL" id="FOAZ01000006">
    <property type="protein sequence ID" value="SEL15941.1"/>
    <property type="molecule type" value="Genomic_DNA"/>
</dbReference>
<protein>
    <recommendedName>
        <fullName evidence="3">FAD:protein FMN transferase</fullName>
        <ecNumber evidence="2">2.7.1.180</ecNumber>
    </recommendedName>
    <alternativeName>
        <fullName evidence="9">Flavin transferase</fullName>
    </alternativeName>
</protein>
<keyword evidence="8" id="KW-0460">Magnesium</keyword>
<dbReference type="eggNOG" id="COG1477">
    <property type="taxonomic scope" value="Bacteria"/>
</dbReference>
<proteinExistence type="predicted"/>
<sequence>MTAGRATAAAWRTWSCTVRLVVTDPARLPHCRDVLAVWLDEVDRACSRFREDSELVALDAAEGRPVRVGPVLAEALGAALRAAELTDGDVDPTVGSAMAALGYDRDFSLVERDGRPLKLVVRPVPGWRRIAFDPRERLVTVPTGVRLDLGATAKAWAADRAAATLAEIADCGVLVSIGGDTAVAGPAPDGGWRVRVQDRTDEPDAHAPHTVVAIRDGGLATSSTTARRWSRGGRAVHHLLDPRTGHPAAGPWRTVSVAAGSCLDANIASTAAMIRGASAPAWLERNHLPGRLVDADGAVTTVGGWPDEPLPVAPVAGPGTGAGRGAA</sequence>
<dbReference type="EC" id="2.7.1.180" evidence="2"/>
<evidence type="ECO:0000256" key="10">
    <source>
        <dbReference type="ARBA" id="ARBA00048540"/>
    </source>
</evidence>
<evidence type="ECO:0000313" key="12">
    <source>
        <dbReference type="EMBL" id="SEL15941.1"/>
    </source>
</evidence>
<evidence type="ECO:0000256" key="9">
    <source>
        <dbReference type="ARBA" id="ARBA00031306"/>
    </source>
</evidence>
<dbReference type="InterPro" id="IPR024932">
    <property type="entry name" value="ApbE"/>
</dbReference>
<evidence type="ECO:0000256" key="11">
    <source>
        <dbReference type="SAM" id="MobiDB-lite"/>
    </source>
</evidence>
<dbReference type="InterPro" id="IPR003374">
    <property type="entry name" value="ApbE-like_sf"/>
</dbReference>
<keyword evidence="4" id="KW-0285">Flavoprotein</keyword>
<evidence type="ECO:0000256" key="5">
    <source>
        <dbReference type="ARBA" id="ARBA00022679"/>
    </source>
</evidence>
<keyword evidence="5" id="KW-0808">Transferase</keyword>
<keyword evidence="13" id="KW-1185">Reference proteome</keyword>
<dbReference type="PANTHER" id="PTHR30040">
    <property type="entry name" value="THIAMINE BIOSYNTHESIS LIPOPROTEIN APBE"/>
    <property type="match status" value="1"/>
</dbReference>
<comment type="catalytic activity">
    <reaction evidence="10">
        <text>L-threonyl-[protein] + FAD = FMN-L-threonyl-[protein] + AMP + H(+)</text>
        <dbReference type="Rhea" id="RHEA:36847"/>
        <dbReference type="Rhea" id="RHEA-COMP:11060"/>
        <dbReference type="Rhea" id="RHEA-COMP:11061"/>
        <dbReference type="ChEBI" id="CHEBI:15378"/>
        <dbReference type="ChEBI" id="CHEBI:30013"/>
        <dbReference type="ChEBI" id="CHEBI:57692"/>
        <dbReference type="ChEBI" id="CHEBI:74257"/>
        <dbReference type="ChEBI" id="CHEBI:456215"/>
        <dbReference type="EC" id="2.7.1.180"/>
    </reaction>
</comment>